<comment type="caution">
    <text evidence="1">The sequence shown here is derived from an EMBL/GenBank/DDBJ whole genome shotgun (WGS) entry which is preliminary data.</text>
</comment>
<protein>
    <submittedName>
        <fullName evidence="1">Uncharacterized protein</fullName>
    </submittedName>
</protein>
<evidence type="ECO:0000313" key="2">
    <source>
        <dbReference type="Proteomes" id="UP001151760"/>
    </source>
</evidence>
<reference evidence="1" key="1">
    <citation type="journal article" date="2022" name="Int. J. Mol. Sci.">
        <title>Draft Genome of Tanacetum Coccineum: Genomic Comparison of Closely Related Tanacetum-Family Plants.</title>
        <authorList>
            <person name="Yamashiro T."/>
            <person name="Shiraishi A."/>
            <person name="Nakayama K."/>
            <person name="Satake H."/>
        </authorList>
    </citation>
    <scope>NUCLEOTIDE SEQUENCE</scope>
</reference>
<gene>
    <name evidence="1" type="ORF">Tco_1069058</name>
</gene>
<sequence>MEVFRSRVAKGVSRQVEVLAASDADSMWNILASNIKNAGKDTLGVAIKSSKTHMAQRESWWLCEEVQSIITMKQVGFRELLSCREGSQEERLRAQERYKEFKIEAKKVVAQAKEKVYEDFYKKLYSKEGANDIYRIAKARERRRKDLGDICFIKDEEGRTITNKKKIKKRWGEYFSFLFNAKEPEGYGDVVDPSRRQHFNCYYSRINQAEVKTALQKMGRNKAVRRDQIPIEA</sequence>
<proteinExistence type="predicted"/>
<reference evidence="1" key="2">
    <citation type="submission" date="2022-01" db="EMBL/GenBank/DDBJ databases">
        <authorList>
            <person name="Yamashiro T."/>
            <person name="Shiraishi A."/>
            <person name="Satake H."/>
            <person name="Nakayama K."/>
        </authorList>
    </citation>
    <scope>NUCLEOTIDE SEQUENCE</scope>
</reference>
<evidence type="ECO:0000313" key="1">
    <source>
        <dbReference type="EMBL" id="GJT87341.1"/>
    </source>
</evidence>
<keyword evidence="2" id="KW-1185">Reference proteome</keyword>
<dbReference type="EMBL" id="BQNB010019631">
    <property type="protein sequence ID" value="GJT87341.1"/>
    <property type="molecule type" value="Genomic_DNA"/>
</dbReference>
<accession>A0ABQ5HIW0</accession>
<name>A0ABQ5HIW0_9ASTR</name>
<dbReference type="PANTHER" id="PTHR47510">
    <property type="entry name" value="REVERSE TRANSCRIPTASE DOMAIN-CONTAINING PROTEIN"/>
    <property type="match status" value="1"/>
</dbReference>
<dbReference type="PANTHER" id="PTHR47510:SF3">
    <property type="entry name" value="ENDO_EXONUCLEASE_PHOSPHATASE DOMAIN-CONTAINING PROTEIN"/>
    <property type="match status" value="1"/>
</dbReference>
<dbReference type="Proteomes" id="UP001151760">
    <property type="component" value="Unassembled WGS sequence"/>
</dbReference>
<organism evidence="1 2">
    <name type="scientific">Tanacetum coccineum</name>
    <dbReference type="NCBI Taxonomy" id="301880"/>
    <lineage>
        <taxon>Eukaryota</taxon>
        <taxon>Viridiplantae</taxon>
        <taxon>Streptophyta</taxon>
        <taxon>Embryophyta</taxon>
        <taxon>Tracheophyta</taxon>
        <taxon>Spermatophyta</taxon>
        <taxon>Magnoliopsida</taxon>
        <taxon>eudicotyledons</taxon>
        <taxon>Gunneridae</taxon>
        <taxon>Pentapetalae</taxon>
        <taxon>asterids</taxon>
        <taxon>campanulids</taxon>
        <taxon>Asterales</taxon>
        <taxon>Asteraceae</taxon>
        <taxon>Asteroideae</taxon>
        <taxon>Anthemideae</taxon>
        <taxon>Anthemidinae</taxon>
        <taxon>Tanacetum</taxon>
    </lineage>
</organism>